<dbReference type="EMBL" id="JBBPBM010000001">
    <property type="protein sequence ID" value="KAK8599827.1"/>
    <property type="molecule type" value="Genomic_DNA"/>
</dbReference>
<organism evidence="1 2">
    <name type="scientific">Hibiscus sabdariffa</name>
    <name type="common">roselle</name>
    <dbReference type="NCBI Taxonomy" id="183260"/>
    <lineage>
        <taxon>Eukaryota</taxon>
        <taxon>Viridiplantae</taxon>
        <taxon>Streptophyta</taxon>
        <taxon>Embryophyta</taxon>
        <taxon>Tracheophyta</taxon>
        <taxon>Spermatophyta</taxon>
        <taxon>Magnoliopsida</taxon>
        <taxon>eudicotyledons</taxon>
        <taxon>Gunneridae</taxon>
        <taxon>Pentapetalae</taxon>
        <taxon>rosids</taxon>
        <taxon>malvids</taxon>
        <taxon>Malvales</taxon>
        <taxon>Malvaceae</taxon>
        <taxon>Malvoideae</taxon>
        <taxon>Hibiscus</taxon>
    </lineage>
</organism>
<reference evidence="1 2" key="1">
    <citation type="journal article" date="2024" name="G3 (Bethesda)">
        <title>Genome assembly of Hibiscus sabdariffa L. provides insights into metabolisms of medicinal natural products.</title>
        <authorList>
            <person name="Kim T."/>
        </authorList>
    </citation>
    <scope>NUCLEOTIDE SEQUENCE [LARGE SCALE GENOMIC DNA]</scope>
    <source>
        <strain evidence="1">TK-2024</strain>
        <tissue evidence="1">Old leaves</tissue>
    </source>
</reference>
<gene>
    <name evidence="1" type="ORF">V6N12_049699</name>
</gene>
<name>A0ABR2GA91_9ROSI</name>
<protein>
    <submittedName>
        <fullName evidence="1">Uncharacterized protein</fullName>
    </submittedName>
</protein>
<proteinExistence type="predicted"/>
<keyword evidence="2" id="KW-1185">Reference proteome</keyword>
<accession>A0ABR2GA91</accession>
<evidence type="ECO:0000313" key="2">
    <source>
        <dbReference type="Proteomes" id="UP001472677"/>
    </source>
</evidence>
<dbReference type="Proteomes" id="UP001472677">
    <property type="component" value="Unassembled WGS sequence"/>
</dbReference>
<sequence length="79" mass="8440">MDLSSGCEPCCCGGWKNDSWLVARTEEGTWVKGKRCDLGVFGFAMGSSVKGATATRHLSVVKGRCGRVREVAVGINFRG</sequence>
<comment type="caution">
    <text evidence="1">The sequence shown here is derived from an EMBL/GenBank/DDBJ whole genome shotgun (WGS) entry which is preliminary data.</text>
</comment>
<evidence type="ECO:0000313" key="1">
    <source>
        <dbReference type="EMBL" id="KAK8599827.1"/>
    </source>
</evidence>